<comment type="caution">
    <text evidence="1">The sequence shown here is derived from an EMBL/GenBank/DDBJ whole genome shotgun (WGS) entry which is preliminary data.</text>
</comment>
<sequence length="68" mass="7321">MGMNGGVANLGQLSVPLKAKMPMPNEVFSIVKQVENEMAGKSLNAETAFSFVEEVKKRVADLIIIEVA</sequence>
<organism evidence="1 2">
    <name type="scientific">Klebsiella aerogenes</name>
    <name type="common">Enterobacter aerogenes</name>
    <dbReference type="NCBI Taxonomy" id="548"/>
    <lineage>
        <taxon>Bacteria</taxon>
        <taxon>Pseudomonadati</taxon>
        <taxon>Pseudomonadota</taxon>
        <taxon>Gammaproteobacteria</taxon>
        <taxon>Enterobacterales</taxon>
        <taxon>Enterobacteriaceae</taxon>
        <taxon>Klebsiella/Raoultella group</taxon>
        <taxon>Klebsiella</taxon>
    </lineage>
</organism>
<dbReference type="EMBL" id="JARELW010000016">
    <property type="protein sequence ID" value="MEA8802443.1"/>
    <property type="molecule type" value="Genomic_DNA"/>
</dbReference>
<reference evidence="1" key="1">
    <citation type="journal article" date="2023" name="J. Hosp. Infect.">
        <title>Cross-contamination of carbapenem-resistant Gram-negative bacteria between patients and hospital environment in the first year of a newly built surgical ward.</title>
        <authorList>
            <person name="Boutin S."/>
            <person name="Scherrer M."/>
            <person name="Spath I."/>
            <person name="Kocer K."/>
            <person name="Heeg K."/>
            <person name="Nurjadi D."/>
        </authorList>
    </citation>
    <scope>NUCLEOTIDE SEQUENCE</scope>
    <source>
        <strain evidence="1">KE10384</strain>
    </source>
</reference>
<dbReference type="AlphaFoldDB" id="A0AAW9LW19"/>
<proteinExistence type="predicted"/>
<dbReference type="Proteomes" id="UP001303386">
    <property type="component" value="Unassembled WGS sequence"/>
</dbReference>
<gene>
    <name evidence="1" type="ORF">PZT46_24835</name>
</gene>
<name>A0AAW9LW19_KLEAE</name>
<evidence type="ECO:0000313" key="1">
    <source>
        <dbReference type="EMBL" id="MEA8802443.1"/>
    </source>
</evidence>
<dbReference type="RefSeq" id="WP_323788124.1">
    <property type="nucleotide sequence ID" value="NZ_JARELW010000016.1"/>
</dbReference>
<protein>
    <submittedName>
        <fullName evidence="1">Uncharacterized protein</fullName>
    </submittedName>
</protein>
<accession>A0AAW9LW19</accession>
<evidence type="ECO:0000313" key="2">
    <source>
        <dbReference type="Proteomes" id="UP001303386"/>
    </source>
</evidence>